<dbReference type="Gene3D" id="3.90.1280.10">
    <property type="entry name" value="HSP33 redox switch-like"/>
    <property type="match status" value="1"/>
</dbReference>
<keyword evidence="5" id="KW-0676">Redox-active center</keyword>
<reference evidence="6 7" key="1">
    <citation type="submission" date="2017-03" db="EMBL/GenBank/DDBJ databases">
        <authorList>
            <person name="Afonso C.L."/>
            <person name="Miller P.J."/>
            <person name="Scott M.A."/>
            <person name="Spackman E."/>
            <person name="Goraichik I."/>
            <person name="Dimitrov K.M."/>
            <person name="Suarez D.L."/>
            <person name="Swayne D.E."/>
        </authorList>
    </citation>
    <scope>NUCLEOTIDE SEQUENCE [LARGE SCALE GENOMIC DNA]</scope>
    <source>
        <strain evidence="6 7">CECT 7691</strain>
    </source>
</reference>
<accession>A0A1Y5RXZ8</accession>
<evidence type="ECO:0000256" key="3">
    <source>
        <dbReference type="ARBA" id="ARBA00023157"/>
    </source>
</evidence>
<dbReference type="GO" id="GO:0051082">
    <property type="term" value="F:unfolded protein binding"/>
    <property type="evidence" value="ECO:0007669"/>
    <property type="project" value="InterPro"/>
</dbReference>
<dbReference type="InterPro" id="IPR016154">
    <property type="entry name" value="Heat_shock_Hsp33_C"/>
</dbReference>
<keyword evidence="3" id="KW-1015">Disulfide bond</keyword>
<keyword evidence="4" id="KW-0143">Chaperone</keyword>
<dbReference type="InterPro" id="IPR016153">
    <property type="entry name" value="Heat_shock_Hsp33_N"/>
</dbReference>
<dbReference type="EMBL" id="FWFR01000001">
    <property type="protein sequence ID" value="SLN25505.1"/>
    <property type="molecule type" value="Genomic_DNA"/>
</dbReference>
<dbReference type="RefSeq" id="WP_085882065.1">
    <property type="nucleotide sequence ID" value="NZ_FWFR01000001.1"/>
</dbReference>
<gene>
    <name evidence="6" type="primary">hslO</name>
    <name evidence="6" type="ORF">OCH7691_00758</name>
</gene>
<dbReference type="PIRSF" id="PIRSF005261">
    <property type="entry name" value="Heat_shock_Hsp33"/>
    <property type="match status" value="1"/>
</dbReference>
<evidence type="ECO:0000256" key="4">
    <source>
        <dbReference type="ARBA" id="ARBA00023186"/>
    </source>
</evidence>
<dbReference type="OrthoDB" id="9793753at2"/>
<keyword evidence="2" id="KW-0862">Zinc</keyword>
<dbReference type="Proteomes" id="UP000193200">
    <property type="component" value="Unassembled WGS sequence"/>
</dbReference>
<dbReference type="PANTHER" id="PTHR30111:SF1">
    <property type="entry name" value="33 KDA CHAPERONIN"/>
    <property type="match status" value="1"/>
</dbReference>
<dbReference type="PANTHER" id="PTHR30111">
    <property type="entry name" value="33 KDA CHAPERONIN"/>
    <property type="match status" value="1"/>
</dbReference>
<evidence type="ECO:0000256" key="1">
    <source>
        <dbReference type="ARBA" id="ARBA00022490"/>
    </source>
</evidence>
<protein>
    <submittedName>
        <fullName evidence="6">33 kDa chaperonin</fullName>
    </submittedName>
</protein>
<name>A0A1Y5RXZ8_9PROT</name>
<dbReference type="Pfam" id="PF01430">
    <property type="entry name" value="HSP33"/>
    <property type="match status" value="1"/>
</dbReference>
<evidence type="ECO:0000313" key="6">
    <source>
        <dbReference type="EMBL" id="SLN25505.1"/>
    </source>
</evidence>
<dbReference type="SUPFAM" id="SSF64397">
    <property type="entry name" value="Hsp33 domain"/>
    <property type="match status" value="1"/>
</dbReference>
<dbReference type="AlphaFoldDB" id="A0A1Y5RXZ8"/>
<dbReference type="CDD" id="cd00498">
    <property type="entry name" value="Hsp33"/>
    <property type="match status" value="1"/>
</dbReference>
<evidence type="ECO:0000313" key="7">
    <source>
        <dbReference type="Proteomes" id="UP000193200"/>
    </source>
</evidence>
<dbReference type="SUPFAM" id="SSF118352">
    <property type="entry name" value="HSP33 redox switch-like"/>
    <property type="match status" value="1"/>
</dbReference>
<dbReference type="GO" id="GO:0044183">
    <property type="term" value="F:protein folding chaperone"/>
    <property type="evidence" value="ECO:0007669"/>
    <property type="project" value="TreeGrafter"/>
</dbReference>
<dbReference type="Gene3D" id="3.55.30.10">
    <property type="entry name" value="Hsp33 domain"/>
    <property type="match status" value="1"/>
</dbReference>
<evidence type="ECO:0000256" key="2">
    <source>
        <dbReference type="ARBA" id="ARBA00022833"/>
    </source>
</evidence>
<keyword evidence="7" id="KW-1185">Reference proteome</keyword>
<evidence type="ECO:0000256" key="5">
    <source>
        <dbReference type="ARBA" id="ARBA00023284"/>
    </source>
</evidence>
<proteinExistence type="predicted"/>
<sequence>MSDRIATDDMIRPFQLESGDVRGRLIRLGGDLDRMLTRHDYPAPVAALLGEAVMLAALLASVVKEGGIFSVQAQGEGPVRFLVADYRDGGALRGYASFDADAVAEALEAGGGSSKVPKLFGRGHLSFTVDRGEEAEPGEAPRYQGIVELAGDTLAECAQRYFLQSEQIETALKLAVAPVVDGDGNTRWRGGGLLLQRLPGEAHDEAERDEAWLEALVLAGTATAGELTDPTLDGDSLLYRLFHEPGIRVFPETPLRERCTCGAERVRMVLGSFPPAEIVEMEVNGQIEVKCEFCGRRYDFPLSEFEGNGDGDGGAA</sequence>
<dbReference type="GO" id="GO:0005737">
    <property type="term" value="C:cytoplasm"/>
    <property type="evidence" value="ECO:0007669"/>
    <property type="project" value="InterPro"/>
</dbReference>
<dbReference type="GO" id="GO:0042026">
    <property type="term" value="P:protein refolding"/>
    <property type="evidence" value="ECO:0007669"/>
    <property type="project" value="TreeGrafter"/>
</dbReference>
<dbReference type="FunCoup" id="A0A1Y5RXZ8">
    <property type="interactions" value="296"/>
</dbReference>
<organism evidence="6 7">
    <name type="scientific">Oceanibacterium hippocampi</name>
    <dbReference type="NCBI Taxonomy" id="745714"/>
    <lineage>
        <taxon>Bacteria</taxon>
        <taxon>Pseudomonadati</taxon>
        <taxon>Pseudomonadota</taxon>
        <taxon>Alphaproteobacteria</taxon>
        <taxon>Sneathiellales</taxon>
        <taxon>Sneathiellaceae</taxon>
        <taxon>Oceanibacterium</taxon>
    </lineage>
</organism>
<dbReference type="InParanoid" id="A0A1Y5RXZ8"/>
<dbReference type="InterPro" id="IPR000397">
    <property type="entry name" value="Heat_shock_Hsp33"/>
</dbReference>
<keyword evidence="1" id="KW-0963">Cytoplasm</keyword>